<gene>
    <name evidence="1" type="ORF">PHYSODRAFT_250485</name>
</gene>
<dbReference type="KEGG" id="psoj:PHYSODRAFT_250485"/>
<proteinExistence type="predicted"/>
<sequence length="261" mass="28216">MATMPFADSGTQAKPTVASVSCTDRGVQNMPFADSGVPEHADRGKHDRLVDNSLYADIGTYGISDFSTSSEIKVSGNSYLRVKGFAPNGCNIEDVHNTIDETATIPLYAGIAVEVEVQLDILWRLSRQPHGTSVEFGASTEIEGVTAGYLNSVRRCLYWAASKIGVKTSYAISAELRAFIQFPEPVSALLTEYLDPESYFQYGDCSLPHFMEFAGYAGFKDVTISIPMSLNIPFVITKTYEPSANAGSLIKSIFSGCIATA</sequence>
<dbReference type="RefSeq" id="XP_009520513.1">
    <property type="nucleotide sequence ID" value="XM_009522218.1"/>
</dbReference>
<dbReference type="EMBL" id="JH159152">
    <property type="protein sequence ID" value="EGZ25225.1"/>
    <property type="molecule type" value="Genomic_DNA"/>
</dbReference>
<protein>
    <submittedName>
        <fullName evidence="1">Uncharacterized protein</fullName>
    </submittedName>
</protein>
<dbReference type="GeneID" id="20638049"/>
<evidence type="ECO:0000313" key="1">
    <source>
        <dbReference type="EMBL" id="EGZ25225.1"/>
    </source>
</evidence>
<reference evidence="1 2" key="1">
    <citation type="journal article" date="2006" name="Science">
        <title>Phytophthora genome sequences uncover evolutionary origins and mechanisms of pathogenesis.</title>
        <authorList>
            <person name="Tyler B.M."/>
            <person name="Tripathy S."/>
            <person name="Zhang X."/>
            <person name="Dehal P."/>
            <person name="Jiang R.H."/>
            <person name="Aerts A."/>
            <person name="Arredondo F.D."/>
            <person name="Baxter L."/>
            <person name="Bensasson D."/>
            <person name="Beynon J.L."/>
            <person name="Chapman J."/>
            <person name="Damasceno C.M."/>
            <person name="Dorrance A.E."/>
            <person name="Dou D."/>
            <person name="Dickerman A.W."/>
            <person name="Dubchak I.L."/>
            <person name="Garbelotto M."/>
            <person name="Gijzen M."/>
            <person name="Gordon S.G."/>
            <person name="Govers F."/>
            <person name="Grunwald N.J."/>
            <person name="Huang W."/>
            <person name="Ivors K.L."/>
            <person name="Jones R.W."/>
            <person name="Kamoun S."/>
            <person name="Krampis K."/>
            <person name="Lamour K.H."/>
            <person name="Lee M.K."/>
            <person name="McDonald W.H."/>
            <person name="Medina M."/>
            <person name="Meijer H.J."/>
            <person name="Nordberg E.K."/>
            <person name="Maclean D.J."/>
            <person name="Ospina-Giraldo M.D."/>
            <person name="Morris P.F."/>
            <person name="Phuntumart V."/>
            <person name="Putnam N.H."/>
            <person name="Rash S."/>
            <person name="Rose J.K."/>
            <person name="Sakihama Y."/>
            <person name="Salamov A.A."/>
            <person name="Savidor A."/>
            <person name="Scheuring C.F."/>
            <person name="Smith B.M."/>
            <person name="Sobral B.W."/>
            <person name="Terry A."/>
            <person name="Torto-Alalibo T.A."/>
            <person name="Win J."/>
            <person name="Xu Z."/>
            <person name="Zhang H."/>
            <person name="Grigoriev I.V."/>
            <person name="Rokhsar D.S."/>
            <person name="Boore J.L."/>
        </authorList>
    </citation>
    <scope>NUCLEOTIDE SEQUENCE [LARGE SCALE GENOMIC DNA]</scope>
    <source>
        <strain evidence="1 2">P6497</strain>
    </source>
</reference>
<accession>G4Z0D9</accession>
<dbReference type="Proteomes" id="UP000002640">
    <property type="component" value="Unassembled WGS sequence"/>
</dbReference>
<organism evidence="1 2">
    <name type="scientific">Phytophthora sojae (strain P6497)</name>
    <name type="common">Soybean stem and root rot agent</name>
    <name type="synonym">Phytophthora megasperma f. sp. glycines</name>
    <dbReference type="NCBI Taxonomy" id="1094619"/>
    <lineage>
        <taxon>Eukaryota</taxon>
        <taxon>Sar</taxon>
        <taxon>Stramenopiles</taxon>
        <taxon>Oomycota</taxon>
        <taxon>Peronosporomycetes</taxon>
        <taxon>Peronosporales</taxon>
        <taxon>Peronosporaceae</taxon>
        <taxon>Phytophthora</taxon>
    </lineage>
</organism>
<dbReference type="InParanoid" id="G4Z0D9"/>
<keyword evidence="2" id="KW-1185">Reference proteome</keyword>
<dbReference type="AlphaFoldDB" id="G4Z0D9"/>
<name>G4Z0D9_PHYSP</name>
<evidence type="ECO:0000313" key="2">
    <source>
        <dbReference type="Proteomes" id="UP000002640"/>
    </source>
</evidence>